<dbReference type="EMBL" id="KT381880">
    <property type="protein sequence ID" value="ALF01701.1"/>
    <property type="molecule type" value="Genomic_DNA"/>
</dbReference>
<evidence type="ECO:0000313" key="1">
    <source>
        <dbReference type="EMBL" id="ALF01701.1"/>
    </source>
</evidence>
<keyword evidence="2" id="KW-1185">Reference proteome</keyword>
<dbReference type="RefSeq" id="YP_009194827.1">
    <property type="nucleotide sequence ID" value="NC_028755.1"/>
</dbReference>
<accession>A0A0M4RDJ2</accession>
<dbReference type="KEGG" id="vg:26647196"/>
<dbReference type="Proteomes" id="UP000201970">
    <property type="component" value="Segment"/>
</dbReference>
<dbReference type="GeneID" id="26647196"/>
<protein>
    <submittedName>
        <fullName evidence="1">Uncharacterized protein</fullName>
    </submittedName>
</protein>
<evidence type="ECO:0000313" key="2">
    <source>
        <dbReference type="Proteomes" id="UP000201970"/>
    </source>
</evidence>
<gene>
    <name evidence="1" type="ORF">CPT_Margaery12</name>
</gene>
<dbReference type="Pfam" id="PF24835">
    <property type="entry name" value="DUF7717"/>
    <property type="match status" value="1"/>
</dbReference>
<sequence>MYTFDELKAAAQPLLDAMHKGRNTGMWFSDYTETVFVLEKGRKYHRIVQDTRNKETGEMFNQRSVAGFIDNDGNILKAAGWKAPAKGIRGNIFNNPENAIDQSGYVRYLR</sequence>
<proteinExistence type="predicted"/>
<organism evidence="1 2">
    <name type="scientific">Citrobacter phage Margaery</name>
    <dbReference type="NCBI Taxonomy" id="1701810"/>
    <lineage>
        <taxon>Viruses</taxon>
        <taxon>Duplodnaviria</taxon>
        <taxon>Heunggongvirae</taxon>
        <taxon>Uroviricota</taxon>
        <taxon>Caudoviricetes</taxon>
        <taxon>Pantevenvirales</taxon>
        <taxon>Straboviridae</taxon>
        <taxon>Pseudotevenvirus</taxon>
        <taxon>Pseudotevenvirus margaery</taxon>
    </lineage>
</organism>
<dbReference type="InterPro" id="IPR056134">
    <property type="entry name" value="DUF7717"/>
</dbReference>
<reference evidence="1 2" key="1">
    <citation type="submission" date="2015-08" db="EMBL/GenBank/DDBJ databases">
        <title>The Complete Genome of Citrobacter freundii Myophage Margaery.</title>
        <authorList>
            <person name="Yi D."/>
            <person name="Cadungog J.N."/>
            <person name="Cahill J.L."/>
            <person name="Rasche E.S."/>
            <person name="Everett G.F.K."/>
        </authorList>
    </citation>
    <scope>NUCLEOTIDE SEQUENCE [LARGE SCALE GENOMIC DNA]</scope>
</reference>
<name>A0A0M4RDJ2_9CAUD</name>